<reference evidence="4" key="1">
    <citation type="journal article" date="2014" name="Proc. Natl. Acad. Sci. U.S.A.">
        <title>Extensive sampling of basidiomycete genomes demonstrates inadequacy of the white-rot/brown-rot paradigm for wood decay fungi.</title>
        <authorList>
            <person name="Riley R."/>
            <person name="Salamov A.A."/>
            <person name="Brown D.W."/>
            <person name="Nagy L.G."/>
            <person name="Floudas D."/>
            <person name="Held B.W."/>
            <person name="Levasseur A."/>
            <person name="Lombard V."/>
            <person name="Morin E."/>
            <person name="Otillar R."/>
            <person name="Lindquist E.A."/>
            <person name="Sun H."/>
            <person name="LaButti K.M."/>
            <person name="Schmutz J."/>
            <person name="Jabbour D."/>
            <person name="Luo H."/>
            <person name="Baker S.E."/>
            <person name="Pisabarro A.G."/>
            <person name="Walton J.D."/>
            <person name="Blanchette R.A."/>
            <person name="Henrissat B."/>
            <person name="Martin F."/>
            <person name="Cullen D."/>
            <person name="Hibbett D.S."/>
            <person name="Grigoriev I.V."/>
        </authorList>
    </citation>
    <scope>NUCLEOTIDE SEQUENCE [LARGE SCALE GENOMIC DNA]</scope>
    <source>
        <strain evidence="4">MUCL 33604</strain>
    </source>
</reference>
<name>A0A067PNE2_9AGAM</name>
<keyword evidence="2" id="KW-1133">Transmembrane helix</keyword>
<feature type="transmembrane region" description="Helical" evidence="2">
    <location>
        <begin position="196"/>
        <end position="215"/>
    </location>
</feature>
<feature type="compositionally biased region" description="Pro residues" evidence="1">
    <location>
        <begin position="21"/>
        <end position="32"/>
    </location>
</feature>
<proteinExistence type="predicted"/>
<evidence type="ECO:0000313" key="3">
    <source>
        <dbReference type="EMBL" id="KDQ51841.1"/>
    </source>
</evidence>
<dbReference type="Proteomes" id="UP000027265">
    <property type="component" value="Unassembled WGS sequence"/>
</dbReference>
<feature type="transmembrane region" description="Helical" evidence="2">
    <location>
        <begin position="236"/>
        <end position="263"/>
    </location>
</feature>
<feature type="transmembrane region" description="Helical" evidence="2">
    <location>
        <begin position="156"/>
        <end position="176"/>
    </location>
</feature>
<keyword evidence="2" id="KW-0812">Transmembrane</keyword>
<feature type="region of interest" description="Disordered" evidence="1">
    <location>
        <begin position="1"/>
        <end position="85"/>
    </location>
</feature>
<dbReference type="HOGENOM" id="CLU_940304_0_0_1"/>
<organism evidence="3 4">
    <name type="scientific">Jaapia argillacea MUCL 33604</name>
    <dbReference type="NCBI Taxonomy" id="933084"/>
    <lineage>
        <taxon>Eukaryota</taxon>
        <taxon>Fungi</taxon>
        <taxon>Dikarya</taxon>
        <taxon>Basidiomycota</taxon>
        <taxon>Agaricomycotina</taxon>
        <taxon>Agaricomycetes</taxon>
        <taxon>Agaricomycetidae</taxon>
        <taxon>Jaapiales</taxon>
        <taxon>Jaapiaceae</taxon>
        <taxon>Jaapia</taxon>
    </lineage>
</organism>
<gene>
    <name evidence="3" type="ORF">JAAARDRAFT_210820</name>
</gene>
<evidence type="ECO:0000256" key="2">
    <source>
        <dbReference type="SAM" id="Phobius"/>
    </source>
</evidence>
<accession>A0A067PNE2</accession>
<dbReference type="OrthoDB" id="3253189at2759"/>
<dbReference type="AlphaFoldDB" id="A0A067PNE2"/>
<feature type="compositionally biased region" description="Polar residues" evidence="1">
    <location>
        <begin position="67"/>
        <end position="85"/>
    </location>
</feature>
<evidence type="ECO:0000256" key="1">
    <source>
        <dbReference type="SAM" id="MobiDB-lite"/>
    </source>
</evidence>
<protein>
    <submittedName>
        <fullName evidence="3">Uncharacterized protein</fullName>
    </submittedName>
</protein>
<sequence length="293" mass="32152">MSSHHPLSIHTMRPNARQAHHPPPSPSQPFPPIQRSRTVSGRRRRSLDRASIPAVFKDPLPSPPIQQSPRDNLNATPVSSVDTTTLESSIMDAKEEGCVSDEWRAKLPQAEGFKRFARIIVLLGTGTSSMDQLKEIAAEGNEERWKEFKLSMFNRVANVNVVSGLVTGTTVAMLSNAPPSPIARWTHTVAYSMMEVALYSVMISIGCGTFLLFVLTDSRSSSFRGLARSPWRFWPAMWLLASPAMFSGLSASASILAMCEAVWSGNNTFAKVMLTITSVVTGLMISIFIVIVF</sequence>
<feature type="transmembrane region" description="Helical" evidence="2">
    <location>
        <begin position="269"/>
        <end position="292"/>
    </location>
</feature>
<keyword evidence="2" id="KW-0472">Membrane</keyword>
<evidence type="ECO:0000313" key="4">
    <source>
        <dbReference type="Proteomes" id="UP000027265"/>
    </source>
</evidence>
<dbReference type="EMBL" id="KL197744">
    <property type="protein sequence ID" value="KDQ51841.1"/>
    <property type="molecule type" value="Genomic_DNA"/>
</dbReference>
<dbReference type="InParanoid" id="A0A067PNE2"/>
<keyword evidence="4" id="KW-1185">Reference proteome</keyword>